<accession>A0A1C4E3L8</accession>
<sequence length="14" mass="1660">MKVIYEGMYKELVG</sequence>
<evidence type="ECO:0000313" key="2">
    <source>
        <dbReference type="Proteomes" id="UP000195991"/>
    </source>
</evidence>
<dbReference type="Proteomes" id="UP000195991">
    <property type="component" value="Unassembled WGS sequence"/>
</dbReference>
<gene>
    <name evidence="1" type="ORF">BTT61001_02860</name>
</gene>
<organism evidence="1 2">
    <name type="scientific">Bacillus thuringiensis</name>
    <dbReference type="NCBI Taxonomy" id="1428"/>
    <lineage>
        <taxon>Bacteria</taxon>
        <taxon>Bacillati</taxon>
        <taxon>Bacillota</taxon>
        <taxon>Bacilli</taxon>
        <taxon>Bacillales</taxon>
        <taxon>Bacillaceae</taxon>
        <taxon>Bacillus</taxon>
        <taxon>Bacillus cereus group</taxon>
    </lineage>
</organism>
<evidence type="ECO:0000313" key="1">
    <source>
        <dbReference type="EMBL" id="SCC38111.1"/>
    </source>
</evidence>
<dbReference type="EMBL" id="FMBI01000030">
    <property type="protein sequence ID" value="SCC38111.1"/>
    <property type="molecule type" value="Genomic_DNA"/>
</dbReference>
<reference evidence="1 2" key="1">
    <citation type="submission" date="2016-08" db="EMBL/GenBank/DDBJ databases">
        <authorList>
            <person name="Seilhamer J.J."/>
        </authorList>
    </citation>
    <scope>NUCLEOTIDE SEQUENCE [LARGE SCALE GENOMIC DNA]</scope>
    <source>
        <strain evidence="1 2">IEBC_T61001</strain>
    </source>
</reference>
<protein>
    <submittedName>
        <fullName evidence="1">Uncharacterized protein</fullName>
    </submittedName>
</protein>
<name>A0A1C4E3L8_BACTU</name>
<proteinExistence type="predicted"/>